<reference evidence="3 4" key="1">
    <citation type="submission" date="2018-11" db="EMBL/GenBank/DDBJ databases">
        <authorList>
            <consortium name="Pathogen Informatics"/>
        </authorList>
    </citation>
    <scope>NUCLEOTIDE SEQUENCE [LARGE SCALE GENOMIC DNA]</scope>
</reference>
<dbReference type="GO" id="GO:0004672">
    <property type="term" value="F:protein kinase activity"/>
    <property type="evidence" value="ECO:0007669"/>
    <property type="project" value="InterPro"/>
</dbReference>
<feature type="compositionally biased region" description="Polar residues" evidence="1">
    <location>
        <begin position="75"/>
        <end position="90"/>
    </location>
</feature>
<accession>A0A3P7RRI8</accession>
<dbReference type="Gene3D" id="1.10.510.10">
    <property type="entry name" value="Transferase(Phosphotransferase) domain 1"/>
    <property type="match status" value="1"/>
</dbReference>
<dbReference type="InterPro" id="IPR001245">
    <property type="entry name" value="Ser-Thr/Tyr_kinase_cat_dom"/>
</dbReference>
<proteinExistence type="predicted"/>
<protein>
    <recommendedName>
        <fullName evidence="2">Serine-threonine/tyrosine-protein kinase catalytic domain-containing protein</fullName>
    </recommendedName>
</protein>
<feature type="domain" description="Serine-threonine/tyrosine-protein kinase catalytic" evidence="2">
    <location>
        <begin position="2"/>
        <end position="37"/>
    </location>
</feature>
<dbReference type="InterPro" id="IPR011009">
    <property type="entry name" value="Kinase-like_dom_sf"/>
</dbReference>
<organism evidence="3 4">
    <name type="scientific">Dibothriocephalus latus</name>
    <name type="common">Fish tapeworm</name>
    <name type="synonym">Diphyllobothrium latum</name>
    <dbReference type="NCBI Taxonomy" id="60516"/>
    <lineage>
        <taxon>Eukaryota</taxon>
        <taxon>Metazoa</taxon>
        <taxon>Spiralia</taxon>
        <taxon>Lophotrochozoa</taxon>
        <taxon>Platyhelminthes</taxon>
        <taxon>Cestoda</taxon>
        <taxon>Eucestoda</taxon>
        <taxon>Diphyllobothriidea</taxon>
        <taxon>Diphyllobothriidae</taxon>
        <taxon>Dibothriocephalus</taxon>
    </lineage>
</organism>
<name>A0A3P7RRI8_DIBLA</name>
<dbReference type="SUPFAM" id="SSF56112">
    <property type="entry name" value="Protein kinase-like (PK-like)"/>
    <property type="match status" value="1"/>
</dbReference>
<dbReference type="Proteomes" id="UP000281553">
    <property type="component" value="Unassembled WGS sequence"/>
</dbReference>
<sequence length="189" mass="20053">MLPCPPNCPASIYALMMDCWNEVSVKRPMFDEVLMRLSAWQQELMVEQAMNPKDGHLPPSFTPTTTAASVCEVPNSCSQSGESGKTNSTEVSDRPVSQRISSVPMPIMANCTTAGQATPFQETRGLDLNCGDTGQCLAPQKESDGSSGAFILGPRPITTGANCSSAKTSGIGFFSPTPSHYAAEATRVI</sequence>
<dbReference type="AlphaFoldDB" id="A0A3P7RRI8"/>
<evidence type="ECO:0000259" key="2">
    <source>
        <dbReference type="Pfam" id="PF07714"/>
    </source>
</evidence>
<evidence type="ECO:0000313" key="4">
    <source>
        <dbReference type="Proteomes" id="UP000281553"/>
    </source>
</evidence>
<dbReference type="OrthoDB" id="2431000at2759"/>
<gene>
    <name evidence="3" type="ORF">DILT_LOCUS19091</name>
</gene>
<evidence type="ECO:0000256" key="1">
    <source>
        <dbReference type="SAM" id="MobiDB-lite"/>
    </source>
</evidence>
<dbReference type="Pfam" id="PF07714">
    <property type="entry name" value="PK_Tyr_Ser-Thr"/>
    <property type="match status" value="1"/>
</dbReference>
<keyword evidence="4" id="KW-1185">Reference proteome</keyword>
<feature type="region of interest" description="Disordered" evidence="1">
    <location>
        <begin position="73"/>
        <end position="97"/>
    </location>
</feature>
<evidence type="ECO:0000313" key="3">
    <source>
        <dbReference type="EMBL" id="VDN43429.1"/>
    </source>
</evidence>
<dbReference type="EMBL" id="UYRU01107829">
    <property type="protein sequence ID" value="VDN43429.1"/>
    <property type="molecule type" value="Genomic_DNA"/>
</dbReference>